<dbReference type="RefSeq" id="WP_380216089.1">
    <property type="nucleotide sequence ID" value="NZ_JBHTBN010000001.1"/>
</dbReference>
<dbReference type="Pfam" id="PF09413">
    <property type="entry name" value="DUF2007"/>
    <property type="match status" value="1"/>
</dbReference>
<evidence type="ECO:0000313" key="4">
    <source>
        <dbReference type="Proteomes" id="UP001596415"/>
    </source>
</evidence>
<keyword evidence="1" id="KW-0812">Transmembrane</keyword>
<dbReference type="SUPFAM" id="SSF54913">
    <property type="entry name" value="GlnB-like"/>
    <property type="match status" value="1"/>
</dbReference>
<sequence length="138" mass="15514">MDSTFITVATFTYSSEAKIIRGLLESEGIRTYLSDEHTIDTDPLVSNAIGGVKLNVARKDIDNATHILNSISEYSITDEGEKISCPNCMSSKIHLISHIQDFKSLVAFLFSGLLFGLLPFYTRYDYRCDECKIKFNTL</sequence>
<comment type="caution">
    <text evidence="3">The sequence shown here is derived from an EMBL/GenBank/DDBJ whole genome shotgun (WGS) entry which is preliminary data.</text>
</comment>
<evidence type="ECO:0000256" key="1">
    <source>
        <dbReference type="SAM" id="Phobius"/>
    </source>
</evidence>
<keyword evidence="4" id="KW-1185">Reference proteome</keyword>
<dbReference type="Proteomes" id="UP001596415">
    <property type="component" value="Unassembled WGS sequence"/>
</dbReference>
<proteinExistence type="predicted"/>
<accession>A0ABW2MPU7</accession>
<evidence type="ECO:0000259" key="2">
    <source>
        <dbReference type="Pfam" id="PF09413"/>
    </source>
</evidence>
<keyword evidence="1" id="KW-0472">Membrane</keyword>
<protein>
    <submittedName>
        <fullName evidence="3">DUF2007 domain-containing protein</fullName>
    </submittedName>
</protein>
<feature type="domain" description="DUF2007" evidence="2">
    <location>
        <begin position="6"/>
        <end position="71"/>
    </location>
</feature>
<dbReference type="EMBL" id="JBHTBN010000001">
    <property type="protein sequence ID" value="MFC7356394.1"/>
    <property type="molecule type" value="Genomic_DNA"/>
</dbReference>
<name>A0ABW2MPU7_9FLAO</name>
<keyword evidence="1" id="KW-1133">Transmembrane helix</keyword>
<gene>
    <name evidence="3" type="ORF">ACFQO1_01735</name>
</gene>
<dbReference type="InterPro" id="IPR018551">
    <property type="entry name" value="DUF2007"/>
</dbReference>
<evidence type="ECO:0000313" key="3">
    <source>
        <dbReference type="EMBL" id="MFC7356394.1"/>
    </source>
</evidence>
<feature type="transmembrane region" description="Helical" evidence="1">
    <location>
        <begin position="102"/>
        <end position="121"/>
    </location>
</feature>
<organism evidence="3 4">
    <name type="scientific">Jejudonia soesokkakensis</name>
    <dbReference type="NCBI Taxonomy" id="1323432"/>
    <lineage>
        <taxon>Bacteria</taxon>
        <taxon>Pseudomonadati</taxon>
        <taxon>Bacteroidota</taxon>
        <taxon>Flavobacteriia</taxon>
        <taxon>Flavobacteriales</taxon>
        <taxon>Flavobacteriaceae</taxon>
        <taxon>Jejudonia</taxon>
    </lineage>
</organism>
<dbReference type="InterPro" id="IPR011322">
    <property type="entry name" value="N-reg_PII-like_a/b"/>
</dbReference>
<reference evidence="4" key="1">
    <citation type="journal article" date="2019" name="Int. J. Syst. Evol. Microbiol.">
        <title>The Global Catalogue of Microorganisms (GCM) 10K type strain sequencing project: providing services to taxonomists for standard genome sequencing and annotation.</title>
        <authorList>
            <consortium name="The Broad Institute Genomics Platform"/>
            <consortium name="The Broad Institute Genome Sequencing Center for Infectious Disease"/>
            <person name="Wu L."/>
            <person name="Ma J."/>
        </authorList>
    </citation>
    <scope>NUCLEOTIDE SEQUENCE [LARGE SCALE GENOMIC DNA]</scope>
    <source>
        <strain evidence="4">CGMCC 1.16306</strain>
    </source>
</reference>